<protein>
    <submittedName>
        <fullName evidence="4">Squalene-Hopene Cyclase</fullName>
    </submittedName>
</protein>
<keyword evidence="2" id="KW-0677">Repeat</keyword>
<reference evidence="4" key="2">
    <citation type="journal article" date="2014" name="ISME J.">
        <title>Microbial stratification in low pH oxic and suboxic macroscopic growths along an acid mine drainage.</title>
        <authorList>
            <person name="Mendez-Garcia C."/>
            <person name="Mesa V."/>
            <person name="Sprenger R.R."/>
            <person name="Richter M."/>
            <person name="Diez M.S."/>
            <person name="Solano J."/>
            <person name="Bargiela R."/>
            <person name="Golyshina O.V."/>
            <person name="Manteca A."/>
            <person name="Ramos J.L."/>
            <person name="Gallego J.R."/>
            <person name="Llorente I."/>
            <person name="Martins Dos Santos V.A."/>
            <person name="Jensen O.N."/>
            <person name="Pelaez A.I."/>
            <person name="Sanchez J."/>
            <person name="Ferrer M."/>
        </authorList>
    </citation>
    <scope>NUCLEOTIDE SEQUENCE</scope>
</reference>
<evidence type="ECO:0000256" key="2">
    <source>
        <dbReference type="ARBA" id="ARBA00022737"/>
    </source>
</evidence>
<dbReference type="Gene3D" id="1.50.10.20">
    <property type="match status" value="1"/>
</dbReference>
<dbReference type="AlphaFoldDB" id="T0YLM1"/>
<feature type="non-terminal residue" evidence="4">
    <location>
        <position position="246"/>
    </location>
</feature>
<dbReference type="PANTHER" id="PTHR11764:SF20">
    <property type="entry name" value="LANOSTEROL SYNTHASE"/>
    <property type="match status" value="1"/>
</dbReference>
<dbReference type="InterPro" id="IPR018333">
    <property type="entry name" value="Squalene_cyclase"/>
</dbReference>
<dbReference type="GO" id="GO:0016866">
    <property type="term" value="F:intramolecular transferase activity"/>
    <property type="evidence" value="ECO:0007669"/>
    <property type="project" value="InterPro"/>
</dbReference>
<name>T0YLM1_9ZZZZ</name>
<dbReference type="GO" id="GO:0005811">
    <property type="term" value="C:lipid droplet"/>
    <property type="evidence" value="ECO:0007669"/>
    <property type="project" value="InterPro"/>
</dbReference>
<dbReference type="GO" id="GO:0016104">
    <property type="term" value="P:triterpenoid biosynthetic process"/>
    <property type="evidence" value="ECO:0007669"/>
    <property type="project" value="InterPro"/>
</dbReference>
<dbReference type="Pfam" id="PF13243">
    <property type="entry name" value="SQHop_cyclase_C"/>
    <property type="match status" value="1"/>
</dbReference>
<gene>
    <name evidence="4" type="ORF">B1A_19261</name>
</gene>
<dbReference type="SUPFAM" id="SSF48239">
    <property type="entry name" value="Terpenoid cyclases/Protein prenyltransferases"/>
    <property type="match status" value="1"/>
</dbReference>
<organism evidence="4">
    <name type="scientific">mine drainage metagenome</name>
    <dbReference type="NCBI Taxonomy" id="410659"/>
    <lineage>
        <taxon>unclassified sequences</taxon>
        <taxon>metagenomes</taxon>
        <taxon>ecological metagenomes</taxon>
    </lineage>
</organism>
<comment type="caution">
    <text evidence="4">The sequence shown here is derived from an EMBL/GenBank/DDBJ whole genome shotgun (WGS) entry which is preliminary data.</text>
</comment>
<feature type="non-terminal residue" evidence="4">
    <location>
        <position position="1"/>
    </location>
</feature>
<dbReference type="InterPro" id="IPR008930">
    <property type="entry name" value="Terpenoid_cyclase/PrenylTrfase"/>
</dbReference>
<evidence type="ECO:0000259" key="3">
    <source>
        <dbReference type="Pfam" id="PF13243"/>
    </source>
</evidence>
<dbReference type="PANTHER" id="PTHR11764">
    <property type="entry name" value="TERPENE CYCLASE/MUTASE FAMILY MEMBER"/>
    <property type="match status" value="1"/>
</dbReference>
<dbReference type="EMBL" id="AUZX01014210">
    <property type="protein sequence ID" value="EQD32802.1"/>
    <property type="molecule type" value="Genomic_DNA"/>
</dbReference>
<dbReference type="InterPro" id="IPR032696">
    <property type="entry name" value="SQ_cyclase_C"/>
</dbReference>
<feature type="domain" description="Squalene cyclase C-terminal" evidence="3">
    <location>
        <begin position="1"/>
        <end position="209"/>
    </location>
</feature>
<comment type="similarity">
    <text evidence="1">Belongs to the terpene cyclase/mutase family.</text>
</comment>
<evidence type="ECO:0000256" key="1">
    <source>
        <dbReference type="ARBA" id="ARBA00009755"/>
    </source>
</evidence>
<accession>T0YLM1</accession>
<evidence type="ECO:0000313" key="4">
    <source>
        <dbReference type="EMBL" id="EQD32802.1"/>
    </source>
</evidence>
<reference evidence="4" key="1">
    <citation type="submission" date="2013-08" db="EMBL/GenBank/DDBJ databases">
        <authorList>
            <person name="Mendez C."/>
            <person name="Richter M."/>
            <person name="Ferrer M."/>
            <person name="Sanchez J."/>
        </authorList>
    </citation>
    <scope>NUCLEOTIDE SEQUENCE</scope>
</reference>
<sequence length="246" mass="27032">DNNRHWVERLPISDFGEVLDLPSPDVTAHVLEAFTRCGGDELARRRALIWLRASEEEEGAYFGRWGGNYVYGGAAAATALAAAGERADKERLLRLGRWVQRHLHPDGGFGESVLSYHDPRHIGRGEATPSQTGWALLSLLAALEGAGELDAEGQLEEAAQAAAAWLVGQQQPDGGWSERAFTGTGFPRAFYLRYEMYATVFPLMALARLVRPGQSLEIHSIDDKTIDVTIINGREAPAIKRQRNKA</sequence>
<proteinExistence type="inferred from homology"/>